<sequence>MTKTNTCGYCHEEQYTAACPTQSSAAMAEYKKGFQAYDWRHPIHHAYWNRFSSSFMLGYHNAEKQEQSILEAAGNRYDDSEQPQY</sequence>
<reference evidence="1 2" key="1">
    <citation type="journal article" date="2016" name="Nat. Commun.">
        <title>Thousands of microbial genomes shed light on interconnected biogeochemical processes in an aquifer system.</title>
        <authorList>
            <person name="Anantharaman K."/>
            <person name="Brown C.T."/>
            <person name="Hug L.A."/>
            <person name="Sharon I."/>
            <person name="Castelle C.J."/>
            <person name="Probst A.J."/>
            <person name="Thomas B.C."/>
            <person name="Singh A."/>
            <person name="Wilkins M.J."/>
            <person name="Karaoz U."/>
            <person name="Brodie E.L."/>
            <person name="Williams K.H."/>
            <person name="Hubbard S.S."/>
            <person name="Banfield J.F."/>
        </authorList>
    </citation>
    <scope>NUCLEOTIDE SEQUENCE [LARGE SCALE GENOMIC DNA]</scope>
</reference>
<accession>A0A1G2MXT2</accession>
<dbReference type="Proteomes" id="UP000178089">
    <property type="component" value="Unassembled WGS sequence"/>
</dbReference>
<comment type="caution">
    <text evidence="1">The sequence shown here is derived from an EMBL/GenBank/DDBJ whole genome shotgun (WGS) entry which is preliminary data.</text>
</comment>
<organism evidence="1 2">
    <name type="scientific">Candidatus Taylorbacteria bacterium RIFCSPHIGHO2_12_FULL_45_16</name>
    <dbReference type="NCBI Taxonomy" id="1802315"/>
    <lineage>
        <taxon>Bacteria</taxon>
        <taxon>Candidatus Tayloriibacteriota</taxon>
    </lineage>
</organism>
<gene>
    <name evidence="1" type="ORF">A3F51_03955</name>
</gene>
<dbReference type="STRING" id="1802315.A3F51_03955"/>
<evidence type="ECO:0000313" key="1">
    <source>
        <dbReference type="EMBL" id="OHA28638.1"/>
    </source>
</evidence>
<dbReference type="AlphaFoldDB" id="A0A1G2MXT2"/>
<dbReference type="EMBL" id="MHRT01000011">
    <property type="protein sequence ID" value="OHA28638.1"/>
    <property type="molecule type" value="Genomic_DNA"/>
</dbReference>
<protein>
    <submittedName>
        <fullName evidence="1">Uncharacterized protein</fullName>
    </submittedName>
</protein>
<name>A0A1G2MXT2_9BACT</name>
<proteinExistence type="predicted"/>
<evidence type="ECO:0000313" key="2">
    <source>
        <dbReference type="Proteomes" id="UP000178089"/>
    </source>
</evidence>